<dbReference type="Pfam" id="PF09418">
    <property type="entry name" value="DUF2009"/>
    <property type="match status" value="2"/>
</dbReference>
<reference evidence="4" key="1">
    <citation type="submission" date="2018-07" db="EMBL/GenBank/DDBJ databases">
        <authorList>
            <person name="Quirk P.G."/>
            <person name="Krulwich T.A."/>
        </authorList>
    </citation>
    <scope>NUCLEOTIDE SEQUENCE</scope>
    <source>
        <strain evidence="4">Anand</strain>
    </source>
</reference>
<feature type="region of interest" description="Disordered" evidence="1">
    <location>
        <begin position="311"/>
        <end position="344"/>
    </location>
</feature>
<feature type="domain" description="Non-canonical E2 ubiquitin-conjugating enzyme C-terminal" evidence="2">
    <location>
        <begin position="44"/>
        <end position="236"/>
    </location>
</feature>
<dbReference type="VEuPathDB" id="PiroplasmaDB:TA11040"/>
<proteinExistence type="predicted"/>
<feature type="compositionally biased region" description="Polar residues" evidence="1">
    <location>
        <begin position="319"/>
        <end position="340"/>
    </location>
</feature>
<gene>
    <name evidence="3" type="ORF">TAT_000350900</name>
    <name evidence="4" type="ORF">TAV_000350800</name>
</gene>
<name>A0A3B0NKP6_THEAN</name>
<accession>A0A3B0NKP6</accession>
<feature type="domain" description="Non-canonical E2 ubiquitin-conjugating enzyme C-terminal" evidence="2">
    <location>
        <begin position="359"/>
        <end position="581"/>
    </location>
</feature>
<organism evidence="4">
    <name type="scientific">Theileria annulata</name>
    <dbReference type="NCBI Taxonomy" id="5874"/>
    <lineage>
        <taxon>Eukaryota</taxon>
        <taxon>Sar</taxon>
        <taxon>Alveolata</taxon>
        <taxon>Apicomplexa</taxon>
        <taxon>Aconoidasida</taxon>
        <taxon>Piroplasmida</taxon>
        <taxon>Theileriidae</taxon>
        <taxon>Theileria</taxon>
    </lineage>
</organism>
<evidence type="ECO:0000256" key="1">
    <source>
        <dbReference type="SAM" id="MobiDB-lite"/>
    </source>
</evidence>
<dbReference type="PANTHER" id="PTHR31560:SF0">
    <property type="entry name" value="UPF0652 PROTEIN C22H10.08"/>
    <property type="match status" value="1"/>
</dbReference>
<dbReference type="InterPro" id="IPR057668">
    <property type="entry name" value="E2_Ub-conjug_enz_C"/>
</dbReference>
<dbReference type="PANTHER" id="PTHR31560">
    <property type="entry name" value="UPF0652 PROTEIN C16A11.03C-RELATED"/>
    <property type="match status" value="1"/>
</dbReference>
<dbReference type="EMBL" id="UIVT01000004">
    <property type="protein sequence ID" value="SVP94553.1"/>
    <property type="molecule type" value="Genomic_DNA"/>
</dbReference>
<protein>
    <recommendedName>
        <fullName evidence="2">Non-canonical E2 ubiquitin-conjugating enzyme C-terminal domain-containing protein</fullName>
    </recommendedName>
</protein>
<evidence type="ECO:0000313" key="3">
    <source>
        <dbReference type="EMBL" id="SVP94553.1"/>
    </source>
</evidence>
<dbReference type="InterPro" id="IPR018553">
    <property type="entry name" value="E2_Ub-conjug_enz"/>
</dbReference>
<sequence length="585" mass="68052">MVLHQATGLELMDTDIITSDSSTESDVALDTCDPEVDFDFVEVAKLVPLRLSMIERKLMRLLDSTLTISEYTDKVDVISGVSKNRIILRETKEIFAVLTALAVAYNYDAGKKLLNEQDYYSNRDFFCNIFEIGRRYKILNPDKMRSSYGKLIYFLMDTQKPEIKEILNFNTVVPVNTVYSFLQNKKNGLKLLNDPNLKHAIQCIIPENKNRNEIDKEIRKKEEAIKYLVNKYCTVQSVGQRMLNFSFLHRNFYSKITGSDDESDTCELTSDDIEKAIYSLNDYNTNIVIYILPINKMIHLLTTNYHPTNPYPTNPYANDHSSNEYTSDQYTTDPHTTNPHSSDHHMTNCDNTNDMEYYKCEYYSLNIRYGRNGSRLNHTHDKQYNYVLQTLTLWKEICTQLYNLWYCAEGDLLSDTNRYQLKNTGQGLNRIQECHNVYNIMRKILKKVQSKLHYNWIGSSTIHLGDHNVPNSLLFIDKYLQIPRILIPILTCIENLPKLYTSNENVRKYINNEFGSITNLKMAILTDFFRHGFDGSGADNFNDAGSCIDGRLTSAWNWCNQIEKKNYYNFFLLTGFNGFDGRFNE</sequence>
<dbReference type="EMBL" id="UIVS01000004">
    <property type="protein sequence ID" value="SVP95348.1"/>
    <property type="molecule type" value="Genomic_DNA"/>
</dbReference>
<dbReference type="AlphaFoldDB" id="A0A3B0NKP6"/>
<evidence type="ECO:0000259" key="2">
    <source>
        <dbReference type="Pfam" id="PF09418"/>
    </source>
</evidence>
<evidence type="ECO:0000313" key="4">
    <source>
        <dbReference type="EMBL" id="SVP95348.1"/>
    </source>
</evidence>